<keyword evidence="1" id="KW-0812">Transmembrane</keyword>
<dbReference type="InterPro" id="IPR011990">
    <property type="entry name" value="TPR-like_helical_dom_sf"/>
</dbReference>
<proteinExistence type="predicted"/>
<dbReference type="SUPFAM" id="SSF48452">
    <property type="entry name" value="TPR-like"/>
    <property type="match status" value="1"/>
</dbReference>
<dbReference type="AlphaFoldDB" id="A0A1H0A494"/>
<gene>
    <name evidence="2" type="ORF">SAMN04488516_101253</name>
</gene>
<name>A0A1H0A494_9BACT</name>
<reference evidence="2 3" key="1">
    <citation type="submission" date="2016-10" db="EMBL/GenBank/DDBJ databases">
        <authorList>
            <person name="de Groot N.N."/>
        </authorList>
    </citation>
    <scope>NUCLEOTIDE SEQUENCE [LARGE SCALE GENOMIC DNA]</scope>
    <source>
        <strain evidence="2 3">DSM 15269</strain>
    </source>
</reference>
<accession>A0A1H0A494</accession>
<dbReference type="Gene3D" id="1.25.40.10">
    <property type="entry name" value="Tetratricopeptide repeat domain"/>
    <property type="match status" value="1"/>
</dbReference>
<sequence length="634" mass="74975">MKKKICYFCIGISIFIATIGWTKTSPNQNFDLWLYKIGAYNLFINKQPFTTSENIVPYLTSCFNLKRFNEIEKIFISQQKIINKLSKKEKAKAYLIWARTLRAELKYFDSVFAYSCLQDFLSYKDIKKLLKQEPNLELFFECTCLNEYWSEINPNTKKWSKILKFATTLWPKKRVFSFLQKKLENNQQNIKSLIALNNENKIFIKLILAHYLHLNNLMDNFYNKIKDKQIKQFVDNLFLKANNNTNIFNVLFCEDIKKFKEDKFIFKNEKIKVFIEKLNNYNLEESLELIRNQLQSLFIEGETKKELEKIYLCFLFFNDKYDKLNEINIQDMSSPKLMLATSIDHLNIDFNKIDLPYSKTFFKYILKLSGFNLSIDYPWNSIKHIYSPVGYYYAIKQSLQEKRVTYENNYKLSFLYPLSPLGQKAHLYLAKYVYKKGEKELAWNYLQKIQPNLLTEQQKIELLKAKAGILMDLNKPEQALATYMNLLSLGVDIKNSSLPPLKILKLGLLAQRLGKLALAETIFTNLLTFKKLPSSLKAEALFWLAETYQLQAKDKEAIEKYLELGYFYPKEHIWAITALYRAAQLSEKHKNFEMAKNLYNLVIKGADRKSQKQAAKQRLDALKTKQQFSFQWVY</sequence>
<dbReference type="STRING" id="206665.SAMN04488516_101253"/>
<dbReference type="EMBL" id="FNIN01000001">
    <property type="protein sequence ID" value="SDN27526.1"/>
    <property type="molecule type" value="Genomic_DNA"/>
</dbReference>
<keyword evidence="3" id="KW-1185">Reference proteome</keyword>
<keyword evidence="1" id="KW-1133">Transmembrane helix</keyword>
<evidence type="ECO:0000313" key="2">
    <source>
        <dbReference type="EMBL" id="SDN27526.1"/>
    </source>
</evidence>
<organism evidence="2 3">
    <name type="scientific">Desulfonauticus submarinus</name>
    <dbReference type="NCBI Taxonomy" id="206665"/>
    <lineage>
        <taxon>Bacteria</taxon>
        <taxon>Pseudomonadati</taxon>
        <taxon>Thermodesulfobacteriota</taxon>
        <taxon>Desulfovibrionia</taxon>
        <taxon>Desulfovibrionales</taxon>
        <taxon>Desulfonauticaceae</taxon>
        <taxon>Desulfonauticus</taxon>
    </lineage>
</organism>
<dbReference type="Proteomes" id="UP000199602">
    <property type="component" value="Unassembled WGS sequence"/>
</dbReference>
<evidence type="ECO:0000256" key="1">
    <source>
        <dbReference type="SAM" id="Phobius"/>
    </source>
</evidence>
<evidence type="ECO:0000313" key="3">
    <source>
        <dbReference type="Proteomes" id="UP000199602"/>
    </source>
</evidence>
<dbReference type="OrthoDB" id="5438555at2"/>
<feature type="transmembrane region" description="Helical" evidence="1">
    <location>
        <begin position="5"/>
        <end position="22"/>
    </location>
</feature>
<protein>
    <submittedName>
        <fullName evidence="2">TolA-binding protein</fullName>
    </submittedName>
</protein>
<keyword evidence="1" id="KW-0472">Membrane</keyword>
<dbReference type="RefSeq" id="WP_092062166.1">
    <property type="nucleotide sequence ID" value="NZ_FNIN01000001.1"/>
</dbReference>